<dbReference type="Pfam" id="PF12969">
    <property type="entry name" value="DUF3857"/>
    <property type="match status" value="1"/>
</dbReference>
<dbReference type="Gene3D" id="3.10.620.30">
    <property type="match status" value="1"/>
</dbReference>
<protein>
    <submittedName>
        <fullName evidence="4">DUF3857 domain-containing protein</fullName>
    </submittedName>
</protein>
<dbReference type="SMART" id="SM00028">
    <property type="entry name" value="TPR"/>
    <property type="match status" value="2"/>
</dbReference>
<dbReference type="PANTHER" id="PTHR44858">
    <property type="entry name" value="TETRATRICOPEPTIDE REPEAT PROTEIN 6"/>
    <property type="match status" value="1"/>
</dbReference>
<evidence type="ECO:0000313" key="5">
    <source>
        <dbReference type="Proteomes" id="UP000469159"/>
    </source>
</evidence>
<dbReference type="EMBL" id="WTYK01000002">
    <property type="protein sequence ID" value="MXP40960.1"/>
    <property type="molecule type" value="Genomic_DNA"/>
</dbReference>
<gene>
    <name evidence="4" type="ORF">GRI75_04790</name>
</gene>
<keyword evidence="2" id="KW-0802">TPR repeat</keyword>
<feature type="domain" description="DUF3857" evidence="3">
    <location>
        <begin position="52"/>
        <end position="206"/>
    </location>
</feature>
<dbReference type="SUPFAM" id="SSF54001">
    <property type="entry name" value="Cysteine proteinases"/>
    <property type="match status" value="1"/>
</dbReference>
<comment type="caution">
    <text evidence="4">The sequence shown here is derived from an EMBL/GenBank/DDBJ whole genome shotgun (WGS) entry which is preliminary data.</text>
</comment>
<evidence type="ECO:0000313" key="4">
    <source>
        <dbReference type="EMBL" id="MXP40960.1"/>
    </source>
</evidence>
<accession>A0A6I4UPR3</accession>
<dbReference type="Proteomes" id="UP000469159">
    <property type="component" value="Unassembled WGS sequence"/>
</dbReference>
<reference evidence="4 5" key="1">
    <citation type="submission" date="2019-12" db="EMBL/GenBank/DDBJ databases">
        <title>Genomic-based taxomic classification of the family Erythrobacteraceae.</title>
        <authorList>
            <person name="Xu L."/>
        </authorList>
    </citation>
    <scope>NUCLEOTIDE SEQUENCE [LARGE SCALE GENOMIC DNA]</scope>
    <source>
        <strain evidence="4 5">MCCC 1K02066</strain>
    </source>
</reference>
<evidence type="ECO:0000256" key="2">
    <source>
        <dbReference type="ARBA" id="ARBA00022803"/>
    </source>
</evidence>
<dbReference type="AlphaFoldDB" id="A0A6I4UPR3"/>
<evidence type="ECO:0000259" key="3">
    <source>
        <dbReference type="Pfam" id="PF12969"/>
    </source>
</evidence>
<dbReference type="InterPro" id="IPR019734">
    <property type="entry name" value="TPR_rpt"/>
</dbReference>
<evidence type="ECO:0000256" key="1">
    <source>
        <dbReference type="ARBA" id="ARBA00022737"/>
    </source>
</evidence>
<keyword evidence="1" id="KW-0677">Repeat</keyword>
<organism evidence="4 5">
    <name type="scientific">Croceibacterium soli</name>
    <dbReference type="NCBI Taxonomy" id="1739690"/>
    <lineage>
        <taxon>Bacteria</taxon>
        <taxon>Pseudomonadati</taxon>
        <taxon>Pseudomonadota</taxon>
        <taxon>Alphaproteobacteria</taxon>
        <taxon>Sphingomonadales</taxon>
        <taxon>Erythrobacteraceae</taxon>
        <taxon>Croceibacterium</taxon>
    </lineage>
</organism>
<dbReference type="RefSeq" id="WP_160745809.1">
    <property type="nucleotide sequence ID" value="NZ_WTYK01000002.1"/>
</dbReference>
<keyword evidence="5" id="KW-1185">Reference proteome</keyword>
<dbReference type="PANTHER" id="PTHR44858:SF1">
    <property type="entry name" value="UDP-N-ACETYLGLUCOSAMINE--PEPTIDE N-ACETYLGLUCOSAMINYLTRANSFERASE SPINDLY-RELATED"/>
    <property type="match status" value="1"/>
</dbReference>
<dbReference type="InterPro" id="IPR050498">
    <property type="entry name" value="Ycf3"/>
</dbReference>
<dbReference type="InterPro" id="IPR011990">
    <property type="entry name" value="TPR-like_helical_dom_sf"/>
</dbReference>
<dbReference type="InterPro" id="IPR024618">
    <property type="entry name" value="DUF3857"/>
</dbReference>
<name>A0A6I4UPR3_9SPHN</name>
<dbReference type="OrthoDB" id="98874at2"/>
<dbReference type="Gene3D" id="1.25.40.10">
    <property type="entry name" value="Tetratricopeptide repeat domain"/>
    <property type="match status" value="2"/>
</dbReference>
<dbReference type="InterPro" id="IPR038765">
    <property type="entry name" value="Papain-like_cys_pep_sf"/>
</dbReference>
<dbReference type="SUPFAM" id="SSF48452">
    <property type="entry name" value="TPR-like"/>
    <property type="match status" value="1"/>
</dbReference>
<sequence>MHTSALAGEEILYRPAPEWVEKASLPSNPSARSGNLQVFDQQLRLEEGTLWRYLDTAVRVGTPQELTELGTLTATWLPDKGDLIVHEVTILRGGETIDVLAQGRRLDVLRRETSLEQRVLDGEFTATMPVPGLQVGDVLRVRYTTSLSDQALGREVQSLNHLFREPDFRAGFARIQASWPATAKVGFAATRGVELPKLEESGGYRWLELRLPLMKAEEMPRDAPPRYHLPAILQIGTFEDWGEVSRVMEPYYRVDGTIAPGSELAARASAVRGAHSGALAQAVAALELVQEEIGYLANGLDGGNYLPQSPTDTWQLRYGDCKAKTLLLLSLLDQLGIEAEPVLVSSVGGDRLPELLPMAAAFDHVLVRARIDGADYWLDGTSAGANVRVAGNVPPFGYALPLRASGAELEQIRQVLPRVPDLQVEIDFDQTAGIDIPVLYKARLELVGPAAAMFNAGFANISDEQMIEAGSDIVHPILGMSQVLSVDPIEGSDDSELTVVVEGLMTSLTKWEGGRGEQTFDLPGSKIAFAPDRARRQWRDIPVQLGHPTAGVVTFRHHLPGDGFVLTGATEIDQTLAGMHLVRSARLEQDTLTINERIIHLGGELPVERIAAEKQRAASLSRNQLVLTAPAGARRRWHYAGATDRSALTRVERAYQEQIDREPDEVEHYLNRARFRRGTYDLAGALADYTAAVEMQSSADLLQARSMVFAELRQRDKSRDDLQKAWELDPNPGRAIALAYAMADTGDIEGARALIEQQDGDQQVRHSLELVLAEFDSWEGRAAAGLERIDKILAERADDPQILNAKCWHMAAWQVALEEAESVCTRAVEAAPFPAPVLDSRALAFLRAGDYGRALADANAALAAEPGQHHSLLLRGLIRRASGDKEGEKDIREAIARIPAEIPVYARYGFDLD</sequence>
<dbReference type="Gene3D" id="2.60.40.3140">
    <property type="match status" value="1"/>
</dbReference>
<proteinExistence type="predicted"/>